<dbReference type="PANTHER" id="PTHR43069">
    <property type="entry name" value="FUMARYLACETOACETASE"/>
    <property type="match status" value="1"/>
</dbReference>
<dbReference type="Pfam" id="PF09298">
    <property type="entry name" value="FAA_hydrolase_N"/>
    <property type="match status" value="1"/>
</dbReference>
<evidence type="ECO:0000256" key="16">
    <source>
        <dbReference type="RuleBase" id="RU366008"/>
    </source>
</evidence>
<comment type="caution">
    <text evidence="19">The sequence shown here is derived from an EMBL/GenBank/DDBJ whole genome shotgun (WGS) entry which is preliminary data.</text>
</comment>
<feature type="domain" description="Fumarylacetoacetase-like C-terminal" evidence="17">
    <location>
        <begin position="129"/>
        <end position="402"/>
    </location>
</feature>
<dbReference type="Proteomes" id="UP000241890">
    <property type="component" value="Unassembled WGS sequence"/>
</dbReference>
<sequence length="430" mass="47477">MGGDMESFVEVDAASHFPVQNLPYGVFSSKNADAKARVGTRIGDFVVDLAALHEAGLFEDAFDSSCFTHDCLNAFMGMGRSVWTQARKRLQQLLSKDEPKLRDDADLRARVLIPVSDVEMQLPAKIGDYTDFYASRQHATNVGTMFRGKENALPAAWMHMPIGYHGRASTVVKSGTAVRRPCGQVQKDPADPKQGSVYGACKLLDFELEMGVFVGPGNKLGSPIKIEDAEDHIFGFVLLNDWSARDIQKFEYVPLGPFGAKNFASSISPWVVTTDALKPFTAKTSAGEQNDPEPLPYLREPGYSTYDIRLEVAIQAEDIGPEPFRVCESNYRHMYWTHRQQLAHHTVTGCEMRPGDLLGSGTISGDEEGSFGSMLEICWKGTKPIQIKDGVERKFIKDDDTVIMTGWCEGEGYRVGFGECTGKILPAQPQ</sequence>
<reference evidence="19 20" key="1">
    <citation type="submission" date="2017-12" db="EMBL/GenBank/DDBJ databases">
        <title>Sequencing, de novo assembly and annotation of complete genome of a new Thraustochytrid species, strain FCC1311.</title>
        <authorList>
            <person name="Sedici K."/>
            <person name="Godart F."/>
            <person name="Aiese Cigliano R."/>
            <person name="Sanseverino W."/>
            <person name="Barakat M."/>
            <person name="Ortet P."/>
            <person name="Marechal E."/>
            <person name="Cagnac O."/>
            <person name="Amato A."/>
        </authorList>
    </citation>
    <scope>NUCLEOTIDE SEQUENCE [LARGE SCALE GENOMIC DNA]</scope>
</reference>
<feature type="binding site" evidence="15">
    <location>
        <position position="131"/>
    </location>
    <ligand>
        <name>Ca(2+)</name>
        <dbReference type="ChEBI" id="CHEBI:29108"/>
    </ligand>
</feature>
<feature type="binding site" evidence="14">
    <location>
        <position position="133"/>
    </location>
    <ligand>
        <name>substrate</name>
    </ligand>
</feature>
<comment type="similarity">
    <text evidence="3 16">Belongs to the FAH family.</text>
</comment>
<dbReference type="FunFam" id="3.90.850.10:FF:000004">
    <property type="entry name" value="Fumarylacetoacetase"/>
    <property type="match status" value="1"/>
</dbReference>
<proteinExistence type="inferred from homology"/>
<evidence type="ECO:0000256" key="8">
    <source>
        <dbReference type="ARBA" id="ARBA00022837"/>
    </source>
</evidence>
<feature type="binding site" evidence="15">
    <location>
        <position position="261"/>
    </location>
    <ligand>
        <name>Mg(2+)</name>
        <dbReference type="ChEBI" id="CHEBI:18420"/>
    </ligand>
</feature>
<evidence type="ECO:0000256" key="14">
    <source>
        <dbReference type="PIRSR" id="PIRSR605959-2"/>
    </source>
</evidence>
<feature type="domain" description="Fumarylacetoacetase N-terminal" evidence="18">
    <location>
        <begin position="20"/>
        <end position="123"/>
    </location>
</feature>
<dbReference type="SUPFAM" id="SSF63433">
    <property type="entry name" value="Fumarylacetoacetate hydrolase, FAH, N-terminal domain"/>
    <property type="match status" value="1"/>
</dbReference>
<dbReference type="GO" id="GO:0006559">
    <property type="term" value="P:L-phenylalanine catabolic process"/>
    <property type="evidence" value="ECO:0007669"/>
    <property type="project" value="UniProtKB-UniRule"/>
</dbReference>
<organism evidence="19 20">
    <name type="scientific">Hondaea fermentalgiana</name>
    <dbReference type="NCBI Taxonomy" id="2315210"/>
    <lineage>
        <taxon>Eukaryota</taxon>
        <taxon>Sar</taxon>
        <taxon>Stramenopiles</taxon>
        <taxon>Bigyra</taxon>
        <taxon>Labyrinthulomycetes</taxon>
        <taxon>Thraustochytrida</taxon>
        <taxon>Thraustochytriidae</taxon>
        <taxon>Hondaea</taxon>
    </lineage>
</organism>
<protein>
    <recommendedName>
        <fullName evidence="5 16">Fumarylacetoacetase</fullName>
        <ecNumber evidence="4 16">3.7.1.2</ecNumber>
    </recommendedName>
    <alternativeName>
        <fullName evidence="12 16">Fumarylacetoacetate hydrolase</fullName>
    </alternativeName>
</protein>
<feature type="binding site" evidence="15">
    <location>
        <position position="207"/>
    </location>
    <ligand>
        <name>Ca(2+)</name>
        <dbReference type="ChEBI" id="CHEBI:29108"/>
    </ligand>
</feature>
<keyword evidence="11 16" id="KW-0585">Phenylalanine catabolism</keyword>
<evidence type="ECO:0000256" key="3">
    <source>
        <dbReference type="ARBA" id="ARBA00010211"/>
    </source>
</evidence>
<dbReference type="SUPFAM" id="SSF56529">
    <property type="entry name" value="FAH"/>
    <property type="match status" value="1"/>
</dbReference>
<evidence type="ECO:0000256" key="11">
    <source>
        <dbReference type="ARBA" id="ARBA00023232"/>
    </source>
</evidence>
<dbReference type="EMBL" id="BEYU01000065">
    <property type="protein sequence ID" value="GBG29773.1"/>
    <property type="molecule type" value="Genomic_DNA"/>
</dbReference>
<name>A0A2R5GMB3_9STRA</name>
<dbReference type="InterPro" id="IPR036462">
    <property type="entry name" value="Fumarylacetoacetase_N_sf"/>
</dbReference>
<feature type="binding site" evidence="14">
    <location>
        <position position="147"/>
    </location>
    <ligand>
        <name>substrate</name>
    </ligand>
</feature>
<dbReference type="OrthoDB" id="9971669at2759"/>
<dbReference type="AlphaFoldDB" id="A0A2R5GMB3"/>
<dbReference type="GO" id="GO:0006572">
    <property type="term" value="P:L-tyrosine catabolic process"/>
    <property type="evidence" value="ECO:0007669"/>
    <property type="project" value="UniProtKB-UniRule"/>
</dbReference>
<evidence type="ECO:0000256" key="6">
    <source>
        <dbReference type="ARBA" id="ARBA00022723"/>
    </source>
</evidence>
<evidence type="ECO:0000313" key="19">
    <source>
        <dbReference type="EMBL" id="GBG29773.1"/>
    </source>
</evidence>
<dbReference type="Gene3D" id="2.30.30.230">
    <property type="entry name" value="Fumarylacetoacetase, N-terminal domain"/>
    <property type="match status" value="1"/>
</dbReference>
<dbReference type="GO" id="GO:0046872">
    <property type="term" value="F:metal ion binding"/>
    <property type="evidence" value="ECO:0007669"/>
    <property type="project" value="UniProtKB-UniRule"/>
</dbReference>
<feature type="binding site" evidence="15">
    <location>
        <position position="265"/>
    </location>
    <ligand>
        <name>Mg(2+)</name>
        <dbReference type="ChEBI" id="CHEBI:18420"/>
    </ligand>
</feature>
<dbReference type="GO" id="GO:0004334">
    <property type="term" value="F:fumarylacetoacetase activity"/>
    <property type="evidence" value="ECO:0007669"/>
    <property type="project" value="UniProtKB-UniRule"/>
</dbReference>
<comment type="catalytic activity">
    <reaction evidence="1 16">
        <text>4-fumarylacetoacetate + H2O = acetoacetate + fumarate + H(+)</text>
        <dbReference type="Rhea" id="RHEA:10244"/>
        <dbReference type="ChEBI" id="CHEBI:13705"/>
        <dbReference type="ChEBI" id="CHEBI:15377"/>
        <dbReference type="ChEBI" id="CHEBI:15378"/>
        <dbReference type="ChEBI" id="CHEBI:18034"/>
        <dbReference type="ChEBI" id="CHEBI:29806"/>
        <dbReference type="EC" id="3.7.1.2"/>
    </reaction>
</comment>
<keyword evidence="20" id="KW-1185">Reference proteome</keyword>
<evidence type="ECO:0000256" key="9">
    <source>
        <dbReference type="ARBA" id="ARBA00022842"/>
    </source>
</evidence>
<dbReference type="Pfam" id="PF01557">
    <property type="entry name" value="FAA_hydrolase"/>
    <property type="match status" value="1"/>
</dbReference>
<evidence type="ECO:0000256" key="10">
    <source>
        <dbReference type="ARBA" id="ARBA00022878"/>
    </source>
</evidence>
<evidence type="ECO:0000256" key="7">
    <source>
        <dbReference type="ARBA" id="ARBA00022801"/>
    </source>
</evidence>
<gene>
    <name evidence="19" type="ORF">FCC1311_059942</name>
</gene>
<dbReference type="PANTHER" id="PTHR43069:SF2">
    <property type="entry name" value="FUMARYLACETOACETASE"/>
    <property type="match status" value="1"/>
</dbReference>
<keyword evidence="8 15" id="KW-0106">Calcium</keyword>
<accession>A0A2R5GMB3</accession>
<comment type="cofactor">
    <cofactor evidence="16">
        <name>Mg(2+)</name>
        <dbReference type="ChEBI" id="CHEBI:18420"/>
    </cofactor>
    <cofactor evidence="16">
        <name>Ca(2+)</name>
        <dbReference type="ChEBI" id="CHEBI:29108"/>
    </cofactor>
</comment>
<dbReference type="InterPro" id="IPR011234">
    <property type="entry name" value="Fumarylacetoacetase-like_C"/>
</dbReference>
<dbReference type="InterPro" id="IPR036663">
    <property type="entry name" value="Fumarylacetoacetase_C_sf"/>
</dbReference>
<feature type="binding site" evidence="15">
    <location>
        <position position="241"/>
    </location>
    <ligand>
        <name>Mg(2+)</name>
        <dbReference type="ChEBI" id="CHEBI:18420"/>
    </ligand>
</feature>
<feature type="binding site" evidence="14">
    <location>
        <position position="252"/>
    </location>
    <ligand>
        <name>substrate</name>
    </ligand>
</feature>
<evidence type="ECO:0000256" key="4">
    <source>
        <dbReference type="ARBA" id="ARBA00012094"/>
    </source>
</evidence>
<dbReference type="NCBIfam" id="TIGR01266">
    <property type="entry name" value="fum_ac_acetase"/>
    <property type="match status" value="1"/>
</dbReference>
<evidence type="ECO:0000256" key="15">
    <source>
        <dbReference type="PIRSR" id="PIRSR605959-3"/>
    </source>
</evidence>
<comment type="pathway">
    <text evidence="2 16">Amino-acid degradation; L-phenylalanine degradation; acetoacetate and fumarate from L-phenylalanine: step 6/6.</text>
</comment>
<evidence type="ECO:0000256" key="13">
    <source>
        <dbReference type="PIRSR" id="PIRSR605959-1"/>
    </source>
</evidence>
<dbReference type="InterPro" id="IPR005959">
    <property type="entry name" value="Fumarylacetoacetase"/>
</dbReference>
<feature type="binding site" evidence="14">
    <location>
        <position position="362"/>
    </location>
    <ligand>
        <name>substrate</name>
    </ligand>
</feature>
<feature type="active site" description="Proton acceptor" evidence="13">
    <location>
        <position position="138"/>
    </location>
</feature>
<keyword evidence="7 16" id="KW-0378">Hydrolase</keyword>
<dbReference type="InterPro" id="IPR015377">
    <property type="entry name" value="Fumarylacetoacetase_N"/>
</dbReference>
<keyword evidence="6 15" id="KW-0479">Metal-binding</keyword>
<dbReference type="Gene3D" id="3.90.850.10">
    <property type="entry name" value="Fumarylacetoacetase-like, C-terminal domain"/>
    <property type="match status" value="1"/>
</dbReference>
<evidence type="ECO:0000313" key="20">
    <source>
        <dbReference type="Proteomes" id="UP000241890"/>
    </source>
</evidence>
<evidence type="ECO:0000256" key="12">
    <source>
        <dbReference type="ARBA" id="ARBA00031740"/>
    </source>
</evidence>
<keyword evidence="10 16" id="KW-0828">Tyrosine catabolism</keyword>
<evidence type="ECO:0000259" key="18">
    <source>
        <dbReference type="Pfam" id="PF09298"/>
    </source>
</evidence>
<evidence type="ECO:0000256" key="5">
    <source>
        <dbReference type="ARBA" id="ARBA00014741"/>
    </source>
</evidence>
<evidence type="ECO:0000256" key="2">
    <source>
        <dbReference type="ARBA" id="ARBA00004782"/>
    </source>
</evidence>
<dbReference type="InParanoid" id="A0A2R5GMB3"/>
<dbReference type="UniPathway" id="UPA00139">
    <property type="reaction ID" value="UER00341"/>
</dbReference>
<dbReference type="EC" id="3.7.1.2" evidence="4 16"/>
<feature type="binding site" evidence="14">
    <location>
        <position position="248"/>
    </location>
    <ligand>
        <name>substrate</name>
    </ligand>
</feature>
<feature type="binding site" evidence="15">
    <location>
        <position position="241"/>
    </location>
    <ligand>
        <name>Ca(2+)</name>
        <dbReference type="ChEBI" id="CHEBI:29108"/>
    </ligand>
</feature>
<dbReference type="GO" id="GO:1902000">
    <property type="term" value="P:homogentisate catabolic process"/>
    <property type="evidence" value="ECO:0007669"/>
    <property type="project" value="TreeGrafter"/>
</dbReference>
<evidence type="ECO:0000256" key="1">
    <source>
        <dbReference type="ARBA" id="ARBA00000353"/>
    </source>
</evidence>
<evidence type="ECO:0000259" key="17">
    <source>
        <dbReference type="Pfam" id="PF01557"/>
    </source>
</evidence>
<keyword evidence="9 15" id="KW-0460">Magnesium</keyword>
<feature type="binding site" evidence="15">
    <location>
        <position position="209"/>
    </location>
    <ligand>
        <name>Ca(2+)</name>
        <dbReference type="ChEBI" id="CHEBI:29108"/>
    </ligand>
</feature>